<proteinExistence type="predicted"/>
<dbReference type="RefSeq" id="WP_136992889.1">
    <property type="nucleotide sequence ID" value="NZ_SZPQ01000064.1"/>
</dbReference>
<accession>A0ABY2SGJ9</accession>
<evidence type="ECO:0000313" key="1">
    <source>
        <dbReference type="EMBL" id="TKI02667.1"/>
    </source>
</evidence>
<dbReference type="InterPro" id="IPR032493">
    <property type="entry name" value="Phage_TTP_13"/>
</dbReference>
<organism evidence="1 2">
    <name type="scientific">Martelella alba</name>
    <dbReference type="NCBI Taxonomy" id="2590451"/>
    <lineage>
        <taxon>Bacteria</taxon>
        <taxon>Pseudomonadati</taxon>
        <taxon>Pseudomonadota</taxon>
        <taxon>Alphaproteobacteria</taxon>
        <taxon>Hyphomicrobiales</taxon>
        <taxon>Aurantimonadaceae</taxon>
        <taxon>Martelella</taxon>
    </lineage>
</organism>
<dbReference type="EMBL" id="SZPQ01000064">
    <property type="protein sequence ID" value="TKI02667.1"/>
    <property type="molecule type" value="Genomic_DNA"/>
</dbReference>
<evidence type="ECO:0000313" key="2">
    <source>
        <dbReference type="Proteomes" id="UP000305202"/>
    </source>
</evidence>
<comment type="caution">
    <text evidence="1">The sequence shown here is derived from an EMBL/GenBank/DDBJ whole genome shotgun (WGS) entry which is preliminary data.</text>
</comment>
<protein>
    <submittedName>
        <fullName evidence="1">Phage tail protein</fullName>
    </submittedName>
</protein>
<dbReference type="Proteomes" id="UP000305202">
    <property type="component" value="Unassembled WGS sequence"/>
</dbReference>
<gene>
    <name evidence="1" type="ORF">FCN80_24215</name>
</gene>
<dbReference type="Pfam" id="PF16463">
    <property type="entry name" value="Phage_TTP_13"/>
    <property type="match status" value="1"/>
</dbReference>
<reference evidence="1 2" key="1">
    <citation type="submission" date="2019-04" db="EMBL/GenBank/DDBJ databases">
        <authorList>
            <person name="Li M."/>
            <person name="Gao C."/>
        </authorList>
    </citation>
    <scope>NUCLEOTIDE SEQUENCE [LARGE SCALE GENOMIC DNA]</scope>
    <source>
        <strain evidence="1 2">BGMRC 2031</strain>
    </source>
</reference>
<name>A0ABY2SGJ9_9HYPH</name>
<sequence length="151" mass="15850">MVDKTSPEYAMLPAGTVIKWGAIGDEAAALKPLINCKAIGATGQTASFVDCTTLIDTQKQFISDVPEGPDKSLGFVDDPTNTDFTDFLTAAAARQTVQFYTELPNGRTATMILALGGWEVAEITAPSSDVIQITVSGKQNSITWGTVSSGS</sequence>
<keyword evidence="2" id="KW-1185">Reference proteome</keyword>